<dbReference type="EMBL" id="FOFS01000018">
    <property type="protein sequence ID" value="SER17041.1"/>
    <property type="molecule type" value="Genomic_DNA"/>
</dbReference>
<keyword evidence="3" id="KW-0288">FMN</keyword>
<dbReference type="InterPro" id="IPR044152">
    <property type="entry name" value="YqjM-like"/>
</dbReference>
<keyword evidence="4" id="KW-0521">NADP</keyword>
<dbReference type="Gene3D" id="3.20.20.70">
    <property type="entry name" value="Aldolase class I"/>
    <property type="match status" value="1"/>
</dbReference>
<dbReference type="Pfam" id="PF00724">
    <property type="entry name" value="Oxidored_FMN"/>
    <property type="match status" value="1"/>
</dbReference>
<dbReference type="AlphaFoldDB" id="A0A1H9M038"/>
<evidence type="ECO:0000256" key="3">
    <source>
        <dbReference type="ARBA" id="ARBA00022643"/>
    </source>
</evidence>
<sequence>MSLFTPLKLRDLTLRNRIAVSPMCQYSAQDGEPNQWHLVHLGSRAVGGAGLVMAEASAVQPSGRISPADTGLWNEAQAQAWAPIAQFIRENGAVPAIQLAHAGRKASIAAPWNGGRNVPDEQGGWPVCAPSALAFDEHSRVPQALSLSQIDALVADFAAAAKRALDAGFELIELHAAHGYLLHEFLSPLSNQREDAYGGSFENRIRLVLRIVAALRAVWPERLPLLLRISATDWAPEGLQGWDLEQSCALAEALRGSGVDLIDVSSGGTLARTPIPVGPGFQTPFAAEIRRRSGIATSAVGMITAPEQADHIIRSGQADLVMLAREMLRDPYWPRRAAAALGVKIEVPPQYQRSW</sequence>
<proteinExistence type="predicted"/>
<dbReference type="PANTHER" id="PTHR43303">
    <property type="entry name" value="NADPH DEHYDROGENASE C23G7.10C-RELATED"/>
    <property type="match status" value="1"/>
</dbReference>
<dbReference type="Proteomes" id="UP000199233">
    <property type="component" value="Unassembled WGS sequence"/>
</dbReference>
<evidence type="ECO:0000259" key="6">
    <source>
        <dbReference type="Pfam" id="PF00724"/>
    </source>
</evidence>
<dbReference type="PANTHER" id="PTHR43303:SF4">
    <property type="entry name" value="NADPH DEHYDROGENASE C23G7.10C-RELATED"/>
    <property type="match status" value="1"/>
</dbReference>
<keyword evidence="8" id="KW-1185">Reference proteome</keyword>
<dbReference type="InterPro" id="IPR013785">
    <property type="entry name" value="Aldolase_TIM"/>
</dbReference>
<dbReference type="RefSeq" id="WP_093289414.1">
    <property type="nucleotide sequence ID" value="NZ_FOFS01000018.1"/>
</dbReference>
<dbReference type="InterPro" id="IPR001155">
    <property type="entry name" value="OxRdtase_FMN_N"/>
</dbReference>
<evidence type="ECO:0000256" key="1">
    <source>
        <dbReference type="ARBA" id="ARBA00001917"/>
    </source>
</evidence>
<evidence type="ECO:0000256" key="2">
    <source>
        <dbReference type="ARBA" id="ARBA00022630"/>
    </source>
</evidence>
<evidence type="ECO:0000256" key="5">
    <source>
        <dbReference type="ARBA" id="ARBA00023002"/>
    </source>
</evidence>
<dbReference type="GO" id="GO:0050661">
    <property type="term" value="F:NADP binding"/>
    <property type="evidence" value="ECO:0007669"/>
    <property type="project" value="InterPro"/>
</dbReference>
<gene>
    <name evidence="7" type="ORF">SAMN04488038_11818</name>
</gene>
<keyword evidence="5" id="KW-0560">Oxidoreductase</keyword>
<name>A0A1H9M038_9GAMM</name>
<dbReference type="SUPFAM" id="SSF51395">
    <property type="entry name" value="FMN-linked oxidoreductases"/>
    <property type="match status" value="1"/>
</dbReference>
<comment type="cofactor">
    <cofactor evidence="1">
        <name>FMN</name>
        <dbReference type="ChEBI" id="CHEBI:58210"/>
    </cofactor>
</comment>
<evidence type="ECO:0000313" key="8">
    <source>
        <dbReference type="Proteomes" id="UP000199233"/>
    </source>
</evidence>
<dbReference type="OrthoDB" id="8523426at2"/>
<reference evidence="7 8" key="1">
    <citation type="submission" date="2016-10" db="EMBL/GenBank/DDBJ databases">
        <authorList>
            <person name="de Groot N.N."/>
        </authorList>
    </citation>
    <scope>NUCLEOTIDE SEQUENCE [LARGE SCALE GENOMIC DNA]</scope>
    <source>
        <strain evidence="7 8">DSM 25927</strain>
    </source>
</reference>
<organism evidence="7 8">
    <name type="scientific">Solimonas aquatica</name>
    <dbReference type="NCBI Taxonomy" id="489703"/>
    <lineage>
        <taxon>Bacteria</taxon>
        <taxon>Pseudomonadati</taxon>
        <taxon>Pseudomonadota</taxon>
        <taxon>Gammaproteobacteria</taxon>
        <taxon>Nevskiales</taxon>
        <taxon>Nevskiaceae</taxon>
        <taxon>Solimonas</taxon>
    </lineage>
</organism>
<evidence type="ECO:0000256" key="4">
    <source>
        <dbReference type="ARBA" id="ARBA00022857"/>
    </source>
</evidence>
<dbReference type="STRING" id="489703.SAMN04488038_11818"/>
<evidence type="ECO:0000313" key="7">
    <source>
        <dbReference type="EMBL" id="SER17041.1"/>
    </source>
</evidence>
<keyword evidence="2" id="KW-0285">Flavoprotein</keyword>
<accession>A0A1H9M038</accession>
<dbReference type="GO" id="GO:0003959">
    <property type="term" value="F:NADPH dehydrogenase activity"/>
    <property type="evidence" value="ECO:0007669"/>
    <property type="project" value="InterPro"/>
</dbReference>
<protein>
    <submittedName>
        <fullName evidence="7">2,4-dienoyl-CoA reductase</fullName>
    </submittedName>
</protein>
<dbReference type="CDD" id="cd02932">
    <property type="entry name" value="OYE_YqiM_FMN"/>
    <property type="match status" value="1"/>
</dbReference>
<feature type="domain" description="NADH:flavin oxidoreductase/NADH oxidase N-terminal" evidence="6">
    <location>
        <begin position="2"/>
        <end position="339"/>
    </location>
</feature>
<dbReference type="GO" id="GO:0010181">
    <property type="term" value="F:FMN binding"/>
    <property type="evidence" value="ECO:0007669"/>
    <property type="project" value="InterPro"/>
</dbReference>